<organism evidence="2 3">
    <name type="scientific">Massilia solisilvae</name>
    <dbReference type="NCBI Taxonomy" id="1811225"/>
    <lineage>
        <taxon>Bacteria</taxon>
        <taxon>Pseudomonadati</taxon>
        <taxon>Pseudomonadota</taxon>
        <taxon>Betaproteobacteria</taxon>
        <taxon>Burkholderiales</taxon>
        <taxon>Oxalobacteraceae</taxon>
        <taxon>Telluria group</taxon>
        <taxon>Massilia</taxon>
    </lineage>
</organism>
<name>A0ABT2BPD8_9BURK</name>
<evidence type="ECO:0000313" key="3">
    <source>
        <dbReference type="Proteomes" id="UP001205861"/>
    </source>
</evidence>
<evidence type="ECO:0000256" key="1">
    <source>
        <dbReference type="SAM" id="MobiDB-lite"/>
    </source>
</evidence>
<dbReference type="RefSeq" id="WP_258857949.1">
    <property type="nucleotide sequence ID" value="NZ_JANUGV010000006.1"/>
</dbReference>
<sequence>MICWQFRPLNPNDNSGISTVEDNFANEERTSVEILVRETLQNPLDARLSGEHVRVRYNLVSVDRNSSAFMPRLFDTNCLNHFAAGGLISELPSSVDFLVIEDFGTCGLEGTFEDSSVDGPGENWNAFWFREGEGAKPSKANGGAGQGKITLYAASAIRSVLALTRRKSDNVELLFGCCRFRRNYKLAGDSKRWAKEARWCSTKNPEALALPITDSQIIDALKAELQLARGEKTGTTFIVPMPHGIALDDVRRAVLNEFFFPIRRGRLTVEVGNVKIDEHSVARLAGQLGINSRYSTEYRKFLEAAITEHIAVPATTTLKPGWGAAGKLSDSNFEEGGGLALSQQFGQGGLVSADFPVRIRKKGEAPETGVFRVVVQQYSESEHSQELFVRQDLGIDGEKRLRGSRRVVPVLALTFIDDLNLSAFLVAAEEPTHRTWNASRPRLTLLYDGAASLMSNVRNAALRLVEFLTPEGVRDQTALAPYFAVPEAQDSTARGGGGNKPTQRGGETQSLQIPPPKPKPVEVKSEKDGFTVRALNNETKSSFPLHCTVQTAYATTWGNPFSQWDAAEFWLNSEQDFPITADEVSNLVRDGNELRFDLLGPSSYLQVHGFDPHRRLEVQLQYRGLSDAENIEDY</sequence>
<proteinExistence type="predicted"/>
<reference evidence="2 3" key="1">
    <citation type="submission" date="2022-08" db="EMBL/GenBank/DDBJ databases">
        <title>Reclassification of Massilia species as members of the genera Telluria, Duganella, Pseudoduganella, Mokoshia gen. nov. and Zemynaea gen. nov. using orthogonal and non-orthogonal genome-based approaches.</title>
        <authorList>
            <person name="Bowman J.P."/>
        </authorList>
    </citation>
    <scope>NUCLEOTIDE SEQUENCE [LARGE SCALE GENOMIC DNA]</scope>
    <source>
        <strain evidence="2 3">JCM 31607</strain>
    </source>
</reference>
<feature type="region of interest" description="Disordered" evidence="1">
    <location>
        <begin position="487"/>
        <end position="526"/>
    </location>
</feature>
<keyword evidence="3" id="KW-1185">Reference proteome</keyword>
<dbReference type="EMBL" id="JANUGV010000006">
    <property type="protein sequence ID" value="MCS0610357.1"/>
    <property type="molecule type" value="Genomic_DNA"/>
</dbReference>
<accession>A0ABT2BPD8</accession>
<comment type="caution">
    <text evidence="2">The sequence shown here is derived from an EMBL/GenBank/DDBJ whole genome shotgun (WGS) entry which is preliminary data.</text>
</comment>
<feature type="compositionally biased region" description="Polar residues" evidence="1">
    <location>
        <begin position="500"/>
        <end position="512"/>
    </location>
</feature>
<protein>
    <submittedName>
        <fullName evidence="2">Uncharacterized protein</fullName>
    </submittedName>
</protein>
<evidence type="ECO:0000313" key="2">
    <source>
        <dbReference type="EMBL" id="MCS0610357.1"/>
    </source>
</evidence>
<dbReference type="Proteomes" id="UP001205861">
    <property type="component" value="Unassembled WGS sequence"/>
</dbReference>
<gene>
    <name evidence="2" type="ORF">NX773_19500</name>
</gene>